<dbReference type="AlphaFoldDB" id="A0A9W7A1V1"/>
<organism evidence="8 9">
    <name type="scientific">Triparma laevis f. inornata</name>
    <dbReference type="NCBI Taxonomy" id="1714386"/>
    <lineage>
        <taxon>Eukaryota</taxon>
        <taxon>Sar</taxon>
        <taxon>Stramenopiles</taxon>
        <taxon>Ochrophyta</taxon>
        <taxon>Bolidophyceae</taxon>
        <taxon>Parmales</taxon>
        <taxon>Triparmaceae</taxon>
        <taxon>Triparma</taxon>
    </lineage>
</organism>
<dbReference type="GO" id="GO:0071944">
    <property type="term" value="C:cell periphery"/>
    <property type="evidence" value="ECO:0007669"/>
    <property type="project" value="TreeGrafter"/>
</dbReference>
<evidence type="ECO:0000313" key="9">
    <source>
        <dbReference type="Proteomes" id="UP001162640"/>
    </source>
</evidence>
<dbReference type="GO" id="GO:0016020">
    <property type="term" value="C:membrane"/>
    <property type="evidence" value="ECO:0007669"/>
    <property type="project" value="UniProtKB-SubCell"/>
</dbReference>
<dbReference type="InterPro" id="IPR004835">
    <property type="entry name" value="Chitin_synth"/>
</dbReference>
<keyword evidence="5 7" id="KW-1133">Transmembrane helix</keyword>
<dbReference type="EMBL" id="BLQM01000105">
    <property type="protein sequence ID" value="GMH64161.1"/>
    <property type="molecule type" value="Genomic_DNA"/>
</dbReference>
<evidence type="ECO:0000256" key="6">
    <source>
        <dbReference type="ARBA" id="ARBA00023136"/>
    </source>
</evidence>
<dbReference type="GO" id="GO:0006031">
    <property type="term" value="P:chitin biosynthetic process"/>
    <property type="evidence" value="ECO:0007669"/>
    <property type="project" value="TreeGrafter"/>
</dbReference>
<dbReference type="InterPro" id="IPR029044">
    <property type="entry name" value="Nucleotide-diphossugar_trans"/>
</dbReference>
<feature type="transmembrane region" description="Helical" evidence="7">
    <location>
        <begin position="558"/>
        <end position="581"/>
    </location>
</feature>
<dbReference type="EC" id="2.4.1.16" evidence="2"/>
<sequence length="713" mass="79260">MAEVLKPLPKSEEYVAALVPAYNEEASDVLTTLTDLWCQEQHLGGKQRVLAVLVLDGLDKGGPGSRQIMSQSMIDFLHHCFPNCESRWQTFESDFDESSNLILQNQNAAGILEPVEFLDGMSLQLIFLVKRANRLKFNSHEWFLKGIAYYYRKQVPYVFLTDAGTGFDKRCLSHLVDHLSLSSEDVVAVTGRQRVKTAAMQSHGMICSEPLFGRAWWLRSLQAYEYEAGVSTFNGVFSLLGYMPVLPGPCALLKYHTCLEDGGIDEYLDLTNSPPPEDASDRELWQRGNENLAEDRILSFTIVFPSKLKAVRRTEWVPLALFYYDAEVYLKHLCPQRRRWINGTYAAYLTVADRLDELVTRGAAPAPPKRSNSMDTVATLASGITTTDDHFSESLTNCWERQKKRWAGGCAVLRLRALYFLVQLQLTMHHITSLSPSLFGLAVRLSLLTIIANSPSASTLWEEDRETRARIVCLFSDVTIWLGLRAWLNTHSTSKPGRVDTRIMLFYVLVVSFCYAILLSGLGEYTVNVDFNCSEENVTAVVGGEAAAAGGNCDLLPLFPLTLAVIQFGFPLLLAIGYGFLAAIGNADSVRSLLANMWLSFGHVFGSVIPYLVSLPCYVSLMHLYSTSRLHDLSWGTRDTSIGEELTARKKAIESVAADFSRDVLLYNGFVLAFGFSLDLLFGPQSTAIILAIGAVAVVLPSRLAYLAVRDAH</sequence>
<evidence type="ECO:0000256" key="2">
    <source>
        <dbReference type="ARBA" id="ARBA00012543"/>
    </source>
</evidence>
<feature type="transmembrane region" description="Helical" evidence="7">
    <location>
        <begin position="689"/>
        <end position="709"/>
    </location>
</feature>
<feature type="transmembrane region" description="Helical" evidence="7">
    <location>
        <begin position="593"/>
        <end position="613"/>
    </location>
</feature>
<keyword evidence="3" id="KW-0808">Transferase</keyword>
<comment type="caution">
    <text evidence="8">The sequence shown here is derived from an EMBL/GenBank/DDBJ whole genome shotgun (WGS) entry which is preliminary data.</text>
</comment>
<feature type="transmembrane region" description="Helical" evidence="7">
    <location>
        <begin position="469"/>
        <end position="488"/>
    </location>
</feature>
<gene>
    <name evidence="8" type="ORF">TL16_g03898</name>
</gene>
<keyword evidence="6 7" id="KW-0472">Membrane</keyword>
<evidence type="ECO:0000313" key="8">
    <source>
        <dbReference type="EMBL" id="GMH64161.1"/>
    </source>
</evidence>
<dbReference type="SUPFAM" id="SSF53448">
    <property type="entry name" value="Nucleotide-diphospho-sugar transferases"/>
    <property type="match status" value="1"/>
</dbReference>
<dbReference type="Proteomes" id="UP001162640">
    <property type="component" value="Unassembled WGS sequence"/>
</dbReference>
<reference evidence="9" key="1">
    <citation type="journal article" date="2023" name="Commun. Biol.">
        <title>Genome analysis of Parmales, the sister group of diatoms, reveals the evolutionary specialization of diatoms from phago-mixotrophs to photoautotrophs.</title>
        <authorList>
            <person name="Ban H."/>
            <person name="Sato S."/>
            <person name="Yoshikawa S."/>
            <person name="Yamada K."/>
            <person name="Nakamura Y."/>
            <person name="Ichinomiya M."/>
            <person name="Sato N."/>
            <person name="Blanc-Mathieu R."/>
            <person name="Endo H."/>
            <person name="Kuwata A."/>
            <person name="Ogata H."/>
        </authorList>
    </citation>
    <scope>NUCLEOTIDE SEQUENCE [LARGE SCALE GENOMIC DNA]</scope>
</reference>
<dbReference type="Pfam" id="PF01644">
    <property type="entry name" value="Chitin_synth_1"/>
    <property type="match status" value="1"/>
</dbReference>
<dbReference type="PANTHER" id="PTHR22914:SF41">
    <property type="entry name" value="CHITIN SYNTHASE 7"/>
    <property type="match status" value="1"/>
</dbReference>
<keyword evidence="4 7" id="KW-0812">Transmembrane</keyword>
<evidence type="ECO:0000256" key="7">
    <source>
        <dbReference type="SAM" id="Phobius"/>
    </source>
</evidence>
<evidence type="ECO:0000256" key="1">
    <source>
        <dbReference type="ARBA" id="ARBA00004141"/>
    </source>
</evidence>
<name>A0A9W7A1V1_9STRA</name>
<evidence type="ECO:0000256" key="5">
    <source>
        <dbReference type="ARBA" id="ARBA00022989"/>
    </source>
</evidence>
<comment type="subcellular location">
    <subcellularLocation>
        <location evidence="1">Membrane</location>
        <topology evidence="1">Multi-pass membrane protein</topology>
    </subcellularLocation>
</comment>
<evidence type="ECO:0000256" key="4">
    <source>
        <dbReference type="ARBA" id="ARBA00022692"/>
    </source>
</evidence>
<evidence type="ECO:0000256" key="3">
    <source>
        <dbReference type="ARBA" id="ARBA00022676"/>
    </source>
</evidence>
<proteinExistence type="predicted"/>
<feature type="transmembrane region" description="Helical" evidence="7">
    <location>
        <begin position="504"/>
        <end position="522"/>
    </location>
</feature>
<feature type="transmembrane region" description="Helical" evidence="7">
    <location>
        <begin position="664"/>
        <end position="682"/>
    </location>
</feature>
<dbReference type="GO" id="GO:0004100">
    <property type="term" value="F:chitin synthase activity"/>
    <property type="evidence" value="ECO:0007669"/>
    <property type="project" value="UniProtKB-EC"/>
</dbReference>
<accession>A0A9W7A1V1</accession>
<keyword evidence="3" id="KW-0328">Glycosyltransferase</keyword>
<dbReference type="PANTHER" id="PTHR22914">
    <property type="entry name" value="CHITIN SYNTHASE"/>
    <property type="match status" value="1"/>
</dbReference>
<protein>
    <recommendedName>
        <fullName evidence="2">chitin synthase</fullName>
        <ecNumber evidence="2">2.4.1.16</ecNumber>
    </recommendedName>
</protein>